<gene>
    <name evidence="2" type="ORF">D5H78_17925</name>
</gene>
<accession>A0A3A3ZCX0</accession>
<keyword evidence="3" id="KW-1185">Reference proteome</keyword>
<feature type="domain" description="DUF4240" evidence="1">
    <location>
        <begin position="1"/>
        <end position="130"/>
    </location>
</feature>
<proteinExistence type="predicted"/>
<dbReference type="Pfam" id="PF14024">
    <property type="entry name" value="DUF4240"/>
    <property type="match status" value="1"/>
</dbReference>
<dbReference type="InterPro" id="IPR025334">
    <property type="entry name" value="DUF4240"/>
</dbReference>
<comment type="caution">
    <text evidence="2">The sequence shown here is derived from an EMBL/GenBank/DDBJ whole genome shotgun (WGS) entry which is preliminary data.</text>
</comment>
<sequence>MRDDDFWTLIDGSLARSGHDGYPTGAHLAILLSELERLPLRDVVAFEDLQVQHLNELMTWRHIGAAEHYCGEGLTSDPLEYFLAWSLHLGREQHQRFVEDPDSLADLPSAESDVALGEELLLAPHTAYRRRTNKVLSAEHGITMLVRLPEGDPAERHNPAQMLPRLWALKLQM</sequence>
<name>A0A3A3ZCX0_9ACTN</name>
<dbReference type="EMBL" id="QZEZ01000011">
    <property type="protein sequence ID" value="RJK92982.1"/>
    <property type="molecule type" value="Genomic_DNA"/>
</dbReference>
<evidence type="ECO:0000259" key="1">
    <source>
        <dbReference type="Pfam" id="PF14024"/>
    </source>
</evidence>
<dbReference type="Proteomes" id="UP000265614">
    <property type="component" value="Unassembled WGS sequence"/>
</dbReference>
<reference evidence="2 3" key="1">
    <citation type="submission" date="2018-09" db="EMBL/GenBank/DDBJ databases">
        <title>YIM 75000 draft genome.</title>
        <authorList>
            <person name="Tang S."/>
            <person name="Feng Y."/>
        </authorList>
    </citation>
    <scope>NUCLEOTIDE SEQUENCE [LARGE SCALE GENOMIC DNA]</scope>
    <source>
        <strain evidence="2 3">YIM 75000</strain>
    </source>
</reference>
<organism evidence="2 3">
    <name type="scientific">Vallicoccus soli</name>
    <dbReference type="NCBI Taxonomy" id="2339232"/>
    <lineage>
        <taxon>Bacteria</taxon>
        <taxon>Bacillati</taxon>
        <taxon>Actinomycetota</taxon>
        <taxon>Actinomycetes</taxon>
        <taxon>Motilibacterales</taxon>
        <taxon>Vallicoccaceae</taxon>
        <taxon>Vallicoccus</taxon>
    </lineage>
</organism>
<evidence type="ECO:0000313" key="2">
    <source>
        <dbReference type="EMBL" id="RJK92982.1"/>
    </source>
</evidence>
<protein>
    <submittedName>
        <fullName evidence="2">DUF4240 domain-containing protein</fullName>
    </submittedName>
</protein>
<dbReference type="RefSeq" id="WP_119951868.1">
    <property type="nucleotide sequence ID" value="NZ_QZEZ01000011.1"/>
</dbReference>
<dbReference type="AlphaFoldDB" id="A0A3A3ZCX0"/>
<evidence type="ECO:0000313" key="3">
    <source>
        <dbReference type="Proteomes" id="UP000265614"/>
    </source>
</evidence>
<dbReference type="OrthoDB" id="6200718at2"/>